<keyword evidence="1" id="KW-0732">Signal</keyword>
<evidence type="ECO:0000256" key="1">
    <source>
        <dbReference type="SAM" id="SignalP"/>
    </source>
</evidence>
<dbReference type="Proteomes" id="UP001498771">
    <property type="component" value="Unassembled WGS sequence"/>
</dbReference>
<comment type="caution">
    <text evidence="2">The sequence shown here is derived from an EMBL/GenBank/DDBJ whole genome shotgun (WGS) entry which is preliminary data.</text>
</comment>
<evidence type="ECO:0000313" key="3">
    <source>
        <dbReference type="Proteomes" id="UP001498771"/>
    </source>
</evidence>
<dbReference type="GeneID" id="90039542"/>
<name>A0ABR1FAS4_9ASCO</name>
<accession>A0ABR1FAS4</accession>
<feature type="signal peptide" evidence="1">
    <location>
        <begin position="1"/>
        <end position="25"/>
    </location>
</feature>
<dbReference type="EMBL" id="JBBJBU010000002">
    <property type="protein sequence ID" value="KAK7206935.1"/>
    <property type="molecule type" value="Genomic_DNA"/>
</dbReference>
<dbReference type="RefSeq" id="XP_064769968.1">
    <property type="nucleotide sequence ID" value="XM_064914030.1"/>
</dbReference>
<gene>
    <name evidence="2" type="ORF">BZA70DRAFT_288379</name>
</gene>
<protein>
    <submittedName>
        <fullName evidence="2">Uncharacterized protein</fullName>
    </submittedName>
</protein>
<evidence type="ECO:0000313" key="2">
    <source>
        <dbReference type="EMBL" id="KAK7206935.1"/>
    </source>
</evidence>
<keyword evidence="3" id="KW-1185">Reference proteome</keyword>
<proteinExistence type="predicted"/>
<reference evidence="2 3" key="1">
    <citation type="submission" date="2024-03" db="EMBL/GenBank/DDBJ databases">
        <title>Genome-scale model development and genomic sequencing of the oleaginous clade Lipomyces.</title>
        <authorList>
            <consortium name="Lawrence Berkeley National Laboratory"/>
            <person name="Czajka J.J."/>
            <person name="Han Y."/>
            <person name="Kim J."/>
            <person name="Mondo S.J."/>
            <person name="Hofstad B.A."/>
            <person name="Robles A."/>
            <person name="Haridas S."/>
            <person name="Riley R."/>
            <person name="LaButti K."/>
            <person name="Pangilinan J."/>
            <person name="Andreopoulos W."/>
            <person name="Lipzen A."/>
            <person name="Yan J."/>
            <person name="Wang M."/>
            <person name="Ng V."/>
            <person name="Grigoriev I.V."/>
            <person name="Spatafora J.W."/>
            <person name="Magnuson J.K."/>
            <person name="Baker S.E."/>
            <person name="Pomraning K.R."/>
        </authorList>
    </citation>
    <scope>NUCLEOTIDE SEQUENCE [LARGE SCALE GENOMIC DNA]</scope>
    <source>
        <strain evidence="2 3">Phaff 52-87</strain>
    </source>
</reference>
<organism evidence="2 3">
    <name type="scientific">Myxozyma melibiosi</name>
    <dbReference type="NCBI Taxonomy" id="54550"/>
    <lineage>
        <taxon>Eukaryota</taxon>
        <taxon>Fungi</taxon>
        <taxon>Dikarya</taxon>
        <taxon>Ascomycota</taxon>
        <taxon>Saccharomycotina</taxon>
        <taxon>Lipomycetes</taxon>
        <taxon>Lipomycetales</taxon>
        <taxon>Lipomycetaceae</taxon>
        <taxon>Myxozyma</taxon>
    </lineage>
</organism>
<feature type="chain" id="PRO_5045790610" evidence="1">
    <location>
        <begin position="26"/>
        <end position="279"/>
    </location>
</feature>
<sequence>MATPALVHLLRIISLILSLLSGISQIITGPQVLGNPAFTAAALANCPDPSSSSFTYAISNYSVLQPAKPLGGGNTSSLPSIEYLSRLQLCAPADFRDQQQHLLPTAFQQFGGLSIPDCPTTFTFSNCSVALSLLSNNTPSSPSVPTTSLAIPSTTELSSLYAQARSALVLLSPAKYRCRLLKSERFSFWQILALRIVMRKSAKRELLRIVLDIATRMLNLVDPKEVERLAMEKDRDALLVKRVMRLLEEWNTIVIKLDGVQVDLAKAVENAGLLRLGCI</sequence>